<evidence type="ECO:0000256" key="3">
    <source>
        <dbReference type="ARBA" id="ARBA00023295"/>
    </source>
</evidence>
<evidence type="ECO:0000259" key="4">
    <source>
        <dbReference type="Pfam" id="PF00933"/>
    </source>
</evidence>
<dbReference type="InterPro" id="IPR017853">
    <property type="entry name" value="GH"/>
</dbReference>
<feature type="domain" description="Glycoside hydrolase family 3 N-terminal" evidence="4">
    <location>
        <begin position="60"/>
        <end position="330"/>
    </location>
</feature>
<accession>A0A7D8A5T0</accession>
<keyword evidence="3" id="KW-0326">Glycosidase</keyword>
<dbReference type="AlphaFoldDB" id="A0A7D8A5T0"/>
<dbReference type="EMBL" id="CP043732">
    <property type="protein sequence ID" value="QMU95820.1"/>
    <property type="molecule type" value="Genomic_DNA"/>
</dbReference>
<proteinExistence type="inferred from homology"/>
<dbReference type="Pfam" id="PF00933">
    <property type="entry name" value="Glyco_hydro_3"/>
    <property type="match status" value="1"/>
</dbReference>
<dbReference type="SUPFAM" id="SSF51445">
    <property type="entry name" value="(Trans)glycosidases"/>
    <property type="match status" value="1"/>
</dbReference>
<dbReference type="InterPro" id="IPR050226">
    <property type="entry name" value="NagZ_Beta-hexosaminidase"/>
</dbReference>
<comment type="similarity">
    <text evidence="1">Belongs to the glycosyl hydrolase 3 family.</text>
</comment>
<dbReference type="GO" id="GO:0004553">
    <property type="term" value="F:hydrolase activity, hydrolyzing O-glycosyl compounds"/>
    <property type="evidence" value="ECO:0007669"/>
    <property type="project" value="InterPro"/>
</dbReference>
<gene>
    <name evidence="5" type="ORF">FVO59_00335</name>
</gene>
<dbReference type="RefSeq" id="WP_182253612.1">
    <property type="nucleotide sequence ID" value="NZ_CP043732.1"/>
</dbReference>
<reference evidence="5 6" key="1">
    <citation type="journal article" date="2020" name="Front. Microbiol.">
        <title>Design of Bacterial Strain-Specific qPCR Assays Using NGS Data and Publicly Available Resources and Its Application to Track Biocontrol Strains.</title>
        <authorList>
            <person name="Hernandez I."/>
            <person name="Sant C."/>
            <person name="Martinez R."/>
            <person name="Fernandez C."/>
        </authorList>
    </citation>
    <scope>NUCLEOTIDE SEQUENCE [LARGE SCALE GENOMIC DNA]</scope>
    <source>
        <strain evidence="5 6">B24</strain>
    </source>
</reference>
<evidence type="ECO:0000313" key="6">
    <source>
        <dbReference type="Proteomes" id="UP000515708"/>
    </source>
</evidence>
<sequence length="486" mass="49944">MPQGDELTRLVNGVLWPGFLGSEVPSWLGSALDDGLAGVVYFAQNLDGDTAALSAEIHRRAPLAMIGIDEEGGSVTRLETGTGSTVPGAAQLGVVDDVDATEATGYEIGRRVDRIGADVVIGPVADVNTDPRNPVIGVRAFGDSTDLVSRHTAAAVRGIQRAGVAACAKHYPGHGDTHTDSHHDLPALTLTQDEIEEQHLPPFTAAIRAGVLSIMTAHICAPHWGDLPATLNPDVLSRLRADGFDGVIVTDALDMAAVRELFGIGGGAVRALAAGADLLCIGNPTNPGAAMLPDQDERDYLVARDAIVAAIRSGELALERVEDAARRVARMAGAVRRRSAGTDAPFDAEAIADRAVRVQGDLPAFADEPTTVIDLRRASSLAVDSAASHVALALAAGGEIIRLDAASGVGVDAAARRAADGQSIVLVDRVDPGSPQRAALDDIRATAPAIVAVNVGLPADAAGAVVSSPAASLLAARAARRALLRN</sequence>
<dbReference type="Gene3D" id="3.20.20.300">
    <property type="entry name" value="Glycoside hydrolase, family 3, N-terminal domain"/>
    <property type="match status" value="1"/>
</dbReference>
<organism evidence="5 6">
    <name type="scientific">Microbacterium esteraromaticum</name>
    <dbReference type="NCBI Taxonomy" id="57043"/>
    <lineage>
        <taxon>Bacteria</taxon>
        <taxon>Bacillati</taxon>
        <taxon>Actinomycetota</taxon>
        <taxon>Actinomycetes</taxon>
        <taxon>Micrococcales</taxon>
        <taxon>Microbacteriaceae</taxon>
        <taxon>Microbacterium</taxon>
    </lineage>
</organism>
<dbReference type="InterPro" id="IPR036962">
    <property type="entry name" value="Glyco_hydro_3_N_sf"/>
</dbReference>
<dbReference type="GO" id="GO:0005975">
    <property type="term" value="P:carbohydrate metabolic process"/>
    <property type="evidence" value="ECO:0007669"/>
    <property type="project" value="InterPro"/>
</dbReference>
<dbReference type="PANTHER" id="PTHR30480">
    <property type="entry name" value="BETA-HEXOSAMINIDASE-RELATED"/>
    <property type="match status" value="1"/>
</dbReference>
<dbReference type="Proteomes" id="UP000515708">
    <property type="component" value="Chromosome"/>
</dbReference>
<evidence type="ECO:0000313" key="5">
    <source>
        <dbReference type="EMBL" id="QMU95820.1"/>
    </source>
</evidence>
<dbReference type="GO" id="GO:0009254">
    <property type="term" value="P:peptidoglycan turnover"/>
    <property type="evidence" value="ECO:0007669"/>
    <property type="project" value="TreeGrafter"/>
</dbReference>
<name>A0A7D8A5T0_9MICO</name>
<dbReference type="PANTHER" id="PTHR30480:SF16">
    <property type="entry name" value="GLYCOSIDE HYDROLASE FAMILY 3 DOMAIN PROTEIN"/>
    <property type="match status" value="1"/>
</dbReference>
<keyword evidence="2 5" id="KW-0378">Hydrolase</keyword>
<evidence type="ECO:0000256" key="2">
    <source>
        <dbReference type="ARBA" id="ARBA00022801"/>
    </source>
</evidence>
<dbReference type="InterPro" id="IPR001764">
    <property type="entry name" value="Glyco_hydro_3_N"/>
</dbReference>
<protein>
    <submittedName>
        <fullName evidence="5">Glycoside hydrolase family 3 protein</fullName>
    </submittedName>
</protein>
<evidence type="ECO:0000256" key="1">
    <source>
        <dbReference type="ARBA" id="ARBA00005336"/>
    </source>
</evidence>